<dbReference type="Proteomes" id="UP000290759">
    <property type="component" value="Unassembled WGS sequence"/>
</dbReference>
<feature type="transmembrane region" description="Helical" evidence="9">
    <location>
        <begin position="304"/>
        <end position="326"/>
    </location>
</feature>
<dbReference type="InterPro" id="IPR004837">
    <property type="entry name" value="NaCa_Exmemb"/>
</dbReference>
<keyword evidence="4 9" id="KW-0812">Transmembrane</keyword>
<comment type="subcellular location">
    <subcellularLocation>
        <location evidence="1">Endomembrane system</location>
        <topology evidence="1">Multi-pass membrane protein</topology>
    </subcellularLocation>
</comment>
<dbReference type="GO" id="GO:0006874">
    <property type="term" value="P:intracellular calcium ion homeostasis"/>
    <property type="evidence" value="ECO:0007669"/>
    <property type="project" value="TreeGrafter"/>
</dbReference>
<evidence type="ECO:0000256" key="4">
    <source>
        <dbReference type="ARBA" id="ARBA00022692"/>
    </source>
</evidence>
<protein>
    <recommendedName>
        <fullName evidence="9">Ca(2+)/H(+) antiporter</fullName>
    </recommendedName>
</protein>
<feature type="transmembrane region" description="Helical" evidence="9">
    <location>
        <begin position="24"/>
        <end position="43"/>
    </location>
</feature>
<sequence>MLALLPLAAVPVSAALHYLVGASPLWVFATASLGVMALAYHISEATEAVAETAGPAIGGLLNVSFGSVAELVLAIFVLADGQAGVVRAQITGSIIGTGLLGLGLAILVGGLTRERQTFKRERAGLLSSLLIVVLIALLLPAVFDMVVRADPKGADVALSDEHLSLGVSAVLLALYAGNLVYTLITHRDVFSRGGGEAKGGGGSLWRPLGIMVGGTAVLAFEAELVSGALEATASQLHLSPLFLGVVVLALVGTSADLFAAMLFAHRDRMGLVMDICIGSAIQVALVVAPLLVVASFLLGHPMTLVFGNPLDLFAIAATAFAVNAVASDGETTWFEGLLLVGVYALLALAFLFAG</sequence>
<evidence type="ECO:0000256" key="8">
    <source>
        <dbReference type="ARBA" id="ARBA00023136"/>
    </source>
</evidence>
<evidence type="ECO:0000256" key="9">
    <source>
        <dbReference type="RuleBase" id="RU365028"/>
    </source>
</evidence>
<keyword evidence="2 9" id="KW-0813">Transport</keyword>
<feature type="transmembrane region" description="Helical" evidence="9">
    <location>
        <begin position="90"/>
        <end position="111"/>
    </location>
</feature>
<keyword evidence="3 9" id="KW-0109">Calcium transport</keyword>
<keyword evidence="7 9" id="KW-0406">Ion transport</keyword>
<comment type="caution">
    <text evidence="9">Lacks conserved residue(s) required for the propagation of feature annotation.</text>
</comment>
<feature type="transmembrane region" description="Helical" evidence="9">
    <location>
        <begin position="333"/>
        <end position="353"/>
    </location>
</feature>
<feature type="transmembrane region" description="Helical" evidence="9">
    <location>
        <begin position="275"/>
        <end position="298"/>
    </location>
</feature>
<evidence type="ECO:0000256" key="1">
    <source>
        <dbReference type="ARBA" id="ARBA00004127"/>
    </source>
</evidence>
<evidence type="ECO:0000256" key="6">
    <source>
        <dbReference type="ARBA" id="ARBA00022989"/>
    </source>
</evidence>
<name>A0A4Q2U0M2_9HYPH</name>
<dbReference type="OrthoDB" id="8438242at2"/>
<accession>A0A4Q2U0M2</accession>
<dbReference type="InterPro" id="IPR004798">
    <property type="entry name" value="CAX-like"/>
</dbReference>
<evidence type="ECO:0000256" key="7">
    <source>
        <dbReference type="ARBA" id="ARBA00023065"/>
    </source>
</evidence>
<evidence type="ECO:0000259" key="10">
    <source>
        <dbReference type="Pfam" id="PF01699"/>
    </source>
</evidence>
<evidence type="ECO:0000256" key="5">
    <source>
        <dbReference type="ARBA" id="ARBA00022837"/>
    </source>
</evidence>
<comment type="similarity">
    <text evidence="9">Belongs to the Ca(2+):cation antiporter (CaCA) (TC 2.A.19) family.</text>
</comment>
<feature type="transmembrane region" description="Helical" evidence="9">
    <location>
        <begin position="163"/>
        <end position="184"/>
    </location>
</feature>
<keyword evidence="8 9" id="KW-0472">Membrane</keyword>
<dbReference type="EMBL" id="QYBB01000035">
    <property type="protein sequence ID" value="RYC29969.1"/>
    <property type="molecule type" value="Genomic_DNA"/>
</dbReference>
<dbReference type="InterPro" id="IPR004713">
    <property type="entry name" value="CaH_exchang"/>
</dbReference>
<dbReference type="Pfam" id="PF01699">
    <property type="entry name" value="Na_Ca_ex"/>
    <property type="match status" value="2"/>
</dbReference>
<keyword evidence="5 9" id="KW-0106">Calcium</keyword>
<dbReference type="AlphaFoldDB" id="A0A4Q2U0M2"/>
<keyword evidence="6 9" id="KW-1133">Transmembrane helix</keyword>
<feature type="domain" description="Sodium/calcium exchanger membrane region" evidence="10">
    <location>
        <begin position="25"/>
        <end position="182"/>
    </location>
</feature>
<dbReference type="GO" id="GO:0012505">
    <property type="term" value="C:endomembrane system"/>
    <property type="evidence" value="ECO:0007669"/>
    <property type="project" value="UniProtKB-SubCell"/>
</dbReference>
<dbReference type="InterPro" id="IPR044880">
    <property type="entry name" value="NCX_ion-bd_dom_sf"/>
</dbReference>
<comment type="caution">
    <text evidence="11">The sequence shown here is derived from an EMBL/GenBank/DDBJ whole genome shotgun (WGS) entry which is preliminary data.</text>
</comment>
<evidence type="ECO:0000313" key="11">
    <source>
        <dbReference type="EMBL" id="RYC29969.1"/>
    </source>
</evidence>
<dbReference type="Gene3D" id="1.20.1420.30">
    <property type="entry name" value="NCX, central ion-binding region"/>
    <property type="match status" value="1"/>
</dbReference>
<evidence type="ECO:0000313" key="12">
    <source>
        <dbReference type="Proteomes" id="UP000290759"/>
    </source>
</evidence>
<proteinExistence type="inferred from homology"/>
<feature type="transmembrane region" description="Helical" evidence="9">
    <location>
        <begin position="123"/>
        <end position="143"/>
    </location>
</feature>
<feature type="transmembrane region" description="Helical" evidence="9">
    <location>
        <begin position="242"/>
        <end position="263"/>
    </location>
</feature>
<dbReference type="RefSeq" id="WP_129228885.1">
    <property type="nucleotide sequence ID" value="NZ_QYBB01000035.1"/>
</dbReference>
<comment type="function">
    <text evidence="9">Ca(+)/H(+) antiporter that extrudes calcium in exchange for external protons.</text>
</comment>
<organism evidence="11 12">
    <name type="scientific">Lichenibacterium minor</name>
    <dbReference type="NCBI Taxonomy" id="2316528"/>
    <lineage>
        <taxon>Bacteria</taxon>
        <taxon>Pseudomonadati</taxon>
        <taxon>Pseudomonadota</taxon>
        <taxon>Alphaproteobacteria</taxon>
        <taxon>Hyphomicrobiales</taxon>
        <taxon>Lichenihabitantaceae</taxon>
        <taxon>Lichenibacterium</taxon>
    </lineage>
</organism>
<dbReference type="PANTHER" id="PTHR31503">
    <property type="entry name" value="VACUOLAR CALCIUM ION TRANSPORTER"/>
    <property type="match status" value="1"/>
</dbReference>
<reference evidence="11 12" key="2">
    <citation type="submission" date="2019-02" db="EMBL/GenBank/DDBJ databases">
        <title>'Lichenibacterium ramalinii' gen. nov. sp. nov., 'Lichenibacterium minor' gen. nov. sp. nov.</title>
        <authorList>
            <person name="Pankratov T."/>
        </authorList>
    </citation>
    <scope>NUCLEOTIDE SEQUENCE [LARGE SCALE GENOMIC DNA]</scope>
    <source>
        <strain evidence="11 12">RmlP026</strain>
    </source>
</reference>
<keyword evidence="9" id="KW-0050">Antiport</keyword>
<feature type="domain" description="Sodium/calcium exchanger membrane region" evidence="10">
    <location>
        <begin position="208"/>
        <end position="351"/>
    </location>
</feature>
<evidence type="ECO:0000256" key="2">
    <source>
        <dbReference type="ARBA" id="ARBA00022448"/>
    </source>
</evidence>
<feature type="transmembrane region" description="Helical" evidence="9">
    <location>
        <begin position="204"/>
        <end position="222"/>
    </location>
</feature>
<dbReference type="GO" id="GO:0016020">
    <property type="term" value="C:membrane"/>
    <property type="evidence" value="ECO:0007669"/>
    <property type="project" value="InterPro"/>
</dbReference>
<dbReference type="PANTHER" id="PTHR31503:SF22">
    <property type="entry name" value="VACUOLAR CALCIUM ION TRANSPORTER"/>
    <property type="match status" value="1"/>
</dbReference>
<keyword evidence="12" id="KW-1185">Reference proteome</keyword>
<dbReference type="NCBIfam" id="TIGR00378">
    <property type="entry name" value="cax"/>
    <property type="match status" value="1"/>
</dbReference>
<feature type="transmembrane region" description="Helical" evidence="9">
    <location>
        <begin position="55"/>
        <end position="78"/>
    </location>
</feature>
<gene>
    <name evidence="11" type="primary">cax</name>
    <name evidence="11" type="ORF">D3273_21155</name>
</gene>
<dbReference type="GO" id="GO:0015369">
    <property type="term" value="F:calcium:proton antiporter activity"/>
    <property type="evidence" value="ECO:0007669"/>
    <property type="project" value="UniProtKB-UniRule"/>
</dbReference>
<evidence type="ECO:0000256" key="3">
    <source>
        <dbReference type="ARBA" id="ARBA00022568"/>
    </source>
</evidence>
<reference evidence="11 12" key="1">
    <citation type="submission" date="2018-12" db="EMBL/GenBank/DDBJ databases">
        <authorList>
            <person name="Grouzdev D.S."/>
            <person name="Krutkina M.S."/>
        </authorList>
    </citation>
    <scope>NUCLEOTIDE SEQUENCE [LARGE SCALE GENOMIC DNA]</scope>
    <source>
        <strain evidence="11 12">RmlP026</strain>
    </source>
</reference>